<dbReference type="SMART" id="SM00408">
    <property type="entry name" value="IGc2"/>
    <property type="match status" value="1"/>
</dbReference>
<evidence type="ECO:0000313" key="16">
    <source>
        <dbReference type="Ensembl" id="ENSCPBP00000011005.1"/>
    </source>
</evidence>
<evidence type="ECO:0000256" key="13">
    <source>
        <dbReference type="SAM" id="Phobius"/>
    </source>
</evidence>
<dbReference type="Gene3D" id="2.60.40.10">
    <property type="entry name" value="Immunoglobulins"/>
    <property type="match status" value="4"/>
</dbReference>
<dbReference type="GO" id="GO:0098609">
    <property type="term" value="P:cell-cell adhesion"/>
    <property type="evidence" value="ECO:0007669"/>
    <property type="project" value="InterPro"/>
</dbReference>
<accession>A0A8C3FMT0</accession>
<dbReference type="SMART" id="SM00409">
    <property type="entry name" value="IG"/>
    <property type="match status" value="1"/>
</dbReference>
<name>A0A8C3FMT0_CHRPI</name>
<dbReference type="SUPFAM" id="SSF48726">
    <property type="entry name" value="Immunoglobulin"/>
    <property type="match status" value="4"/>
</dbReference>
<dbReference type="InterPro" id="IPR003598">
    <property type="entry name" value="Ig_sub2"/>
</dbReference>
<keyword evidence="9 13" id="KW-0472">Membrane</keyword>
<dbReference type="PANTHER" id="PTHR13771:SF9">
    <property type="entry name" value="INTERCELLULAR ADHESION MOLECULE 5"/>
    <property type="match status" value="1"/>
</dbReference>
<dbReference type="InterPro" id="IPR047012">
    <property type="entry name" value="ICAM_VCAM"/>
</dbReference>
<comment type="similarity">
    <text evidence="2">Belongs to the immunoglobulin superfamily. ICAM family.</text>
</comment>
<comment type="subcellular location">
    <subcellularLocation>
        <location evidence="1">Membrane</location>
        <topology evidence="1">Single-pass type I membrane protein</topology>
    </subcellularLocation>
</comment>
<dbReference type="PRINTS" id="PR01472">
    <property type="entry name" value="ICAMVCAM1"/>
</dbReference>
<dbReference type="GO" id="GO:0005886">
    <property type="term" value="C:plasma membrane"/>
    <property type="evidence" value="ECO:0007669"/>
    <property type="project" value="TreeGrafter"/>
</dbReference>
<keyword evidence="12" id="KW-0393">Immunoglobulin domain</keyword>
<protein>
    <recommendedName>
        <fullName evidence="15">Ig-like domain-containing protein</fullName>
    </recommendedName>
</protein>
<evidence type="ECO:0000256" key="6">
    <source>
        <dbReference type="ARBA" id="ARBA00022737"/>
    </source>
</evidence>
<dbReference type="InterPro" id="IPR036179">
    <property type="entry name" value="Ig-like_dom_sf"/>
</dbReference>
<evidence type="ECO:0000259" key="15">
    <source>
        <dbReference type="PROSITE" id="PS50835"/>
    </source>
</evidence>
<keyword evidence="3" id="KW-0597">Phosphoprotein</keyword>
<feature type="domain" description="Ig-like" evidence="15">
    <location>
        <begin position="308"/>
        <end position="384"/>
    </location>
</feature>
<evidence type="ECO:0000256" key="10">
    <source>
        <dbReference type="ARBA" id="ARBA00023157"/>
    </source>
</evidence>
<dbReference type="PANTHER" id="PTHR13771">
    <property type="entry name" value="INTERCELLULAR ADHESION MOLECULE"/>
    <property type="match status" value="1"/>
</dbReference>
<reference evidence="16" key="1">
    <citation type="submission" date="2025-08" db="UniProtKB">
        <authorList>
            <consortium name="Ensembl"/>
        </authorList>
    </citation>
    <scope>IDENTIFICATION</scope>
</reference>
<dbReference type="InterPro" id="IPR003987">
    <property type="entry name" value="ICAM_VCAM_N"/>
</dbReference>
<sequence length="420" mass="44997">MAQPVPVLLWAWGTLTALAGAAQGSFEVSVSPEAAVVEHGGSVWINCSTTCRDPGASGGLETSLIKTDRKNGSSWVAFRLLNIKEWASSPQCYFTCNGNIKLVTANISAYRAPERVVLEPLPEMELGQAYNVMCRVLNVAPVTHLTVTLRRGGETLHTETFQNHTGTGPDDITVITEITPQRSDHGQEITCHTALDLHGSHFENSSSAVELKVYGAAQGSFEVSVSPEAAMVEHGGSVWINCSTTCQVPGASGGLETSLIKTDRKNGSSWVAFRLVNIKEWASSPQCYFTCGGTIKLVTANISAYHGPRMNDSGCPREWIWKEGTEQTFSCLAQGNPAPAVECMKDGVPVSIGVQRQVRREDAGTYHCKASNAHGSASRDVTVQVEYLNIVVLTLGLVGAAAVLTGLGVGGYMYYRSTRI</sequence>
<dbReference type="InterPro" id="IPR013783">
    <property type="entry name" value="Ig-like_fold"/>
</dbReference>
<evidence type="ECO:0000256" key="7">
    <source>
        <dbReference type="ARBA" id="ARBA00022889"/>
    </source>
</evidence>
<keyword evidence="5 14" id="KW-0732">Signal</keyword>
<feature type="transmembrane region" description="Helical" evidence="13">
    <location>
        <begin position="387"/>
        <end position="415"/>
    </location>
</feature>
<dbReference type="Pfam" id="PF13927">
    <property type="entry name" value="Ig_3"/>
    <property type="match status" value="1"/>
</dbReference>
<evidence type="ECO:0000256" key="4">
    <source>
        <dbReference type="ARBA" id="ARBA00022692"/>
    </source>
</evidence>
<evidence type="ECO:0000256" key="11">
    <source>
        <dbReference type="ARBA" id="ARBA00023180"/>
    </source>
</evidence>
<keyword evidence="4 13" id="KW-0812">Transmembrane</keyword>
<dbReference type="GO" id="GO:0005178">
    <property type="term" value="F:integrin binding"/>
    <property type="evidence" value="ECO:0007669"/>
    <property type="project" value="InterPro"/>
</dbReference>
<dbReference type="Pfam" id="PF03921">
    <property type="entry name" value="ICAM_N"/>
    <property type="match status" value="2"/>
</dbReference>
<feature type="chain" id="PRO_5034360334" description="Ig-like domain-containing protein" evidence="14">
    <location>
        <begin position="22"/>
        <end position="420"/>
    </location>
</feature>
<dbReference type="AlphaFoldDB" id="A0A8C3FMT0"/>
<keyword evidence="10" id="KW-1015">Disulfide bond</keyword>
<dbReference type="Proteomes" id="UP000694380">
    <property type="component" value="Unplaced"/>
</dbReference>
<dbReference type="InterPro" id="IPR007110">
    <property type="entry name" value="Ig-like_dom"/>
</dbReference>
<evidence type="ECO:0000256" key="9">
    <source>
        <dbReference type="ARBA" id="ARBA00023136"/>
    </source>
</evidence>
<evidence type="ECO:0000256" key="2">
    <source>
        <dbReference type="ARBA" id="ARBA00005925"/>
    </source>
</evidence>
<evidence type="ECO:0000256" key="8">
    <source>
        <dbReference type="ARBA" id="ARBA00022989"/>
    </source>
</evidence>
<feature type="signal peptide" evidence="14">
    <location>
        <begin position="1"/>
        <end position="21"/>
    </location>
</feature>
<dbReference type="Ensembl" id="ENSCPBT00000013209.1">
    <property type="protein sequence ID" value="ENSCPBP00000011005.1"/>
    <property type="gene ID" value="ENSCPBG00000008423.1"/>
</dbReference>
<keyword evidence="17" id="KW-1185">Reference proteome</keyword>
<keyword evidence="7" id="KW-0130">Cell adhesion</keyword>
<dbReference type="GeneTree" id="ENSGT00940000159005"/>
<dbReference type="FunFam" id="2.60.40.10:FF:000194">
    <property type="entry name" value="Intercellular adhesion molecule 1"/>
    <property type="match status" value="2"/>
</dbReference>
<dbReference type="PROSITE" id="PS50835">
    <property type="entry name" value="IG_LIKE"/>
    <property type="match status" value="1"/>
</dbReference>
<evidence type="ECO:0000256" key="14">
    <source>
        <dbReference type="SAM" id="SignalP"/>
    </source>
</evidence>
<dbReference type="FunFam" id="2.60.40.10:FF:002232">
    <property type="entry name" value="Intercellular adhesion molecule 3"/>
    <property type="match status" value="1"/>
</dbReference>
<evidence type="ECO:0000313" key="17">
    <source>
        <dbReference type="Proteomes" id="UP000694380"/>
    </source>
</evidence>
<evidence type="ECO:0000256" key="5">
    <source>
        <dbReference type="ARBA" id="ARBA00022729"/>
    </source>
</evidence>
<reference evidence="16" key="2">
    <citation type="submission" date="2025-09" db="UniProtKB">
        <authorList>
            <consortium name="Ensembl"/>
        </authorList>
    </citation>
    <scope>IDENTIFICATION</scope>
</reference>
<dbReference type="InterPro" id="IPR003599">
    <property type="entry name" value="Ig_sub"/>
</dbReference>
<evidence type="ECO:0000256" key="12">
    <source>
        <dbReference type="ARBA" id="ARBA00023319"/>
    </source>
</evidence>
<keyword evidence="8 13" id="KW-1133">Transmembrane helix</keyword>
<proteinExistence type="inferred from homology"/>
<evidence type="ECO:0000256" key="1">
    <source>
        <dbReference type="ARBA" id="ARBA00004479"/>
    </source>
</evidence>
<organism evidence="16 17">
    <name type="scientific">Chrysemys picta bellii</name>
    <name type="common">Western painted turtle</name>
    <name type="synonym">Emys bellii</name>
    <dbReference type="NCBI Taxonomy" id="8478"/>
    <lineage>
        <taxon>Eukaryota</taxon>
        <taxon>Metazoa</taxon>
        <taxon>Chordata</taxon>
        <taxon>Craniata</taxon>
        <taxon>Vertebrata</taxon>
        <taxon>Euteleostomi</taxon>
        <taxon>Archelosauria</taxon>
        <taxon>Testudinata</taxon>
        <taxon>Testudines</taxon>
        <taxon>Cryptodira</taxon>
        <taxon>Durocryptodira</taxon>
        <taxon>Testudinoidea</taxon>
        <taxon>Emydidae</taxon>
        <taxon>Chrysemys</taxon>
    </lineage>
</organism>
<keyword evidence="6" id="KW-0677">Repeat</keyword>
<dbReference type="InterPro" id="IPR013768">
    <property type="entry name" value="ICAM_N"/>
</dbReference>
<keyword evidence="11" id="KW-0325">Glycoprotein</keyword>
<evidence type="ECO:0000256" key="3">
    <source>
        <dbReference type="ARBA" id="ARBA00022553"/>
    </source>
</evidence>